<evidence type="ECO:0000256" key="4">
    <source>
        <dbReference type="ARBA" id="ARBA00037345"/>
    </source>
</evidence>
<accession>A0A562PXZ1</accession>
<evidence type="ECO:0000256" key="1">
    <source>
        <dbReference type="ARBA" id="ARBA00023015"/>
    </source>
</evidence>
<dbReference type="SUPFAM" id="SSF51215">
    <property type="entry name" value="Regulatory protein AraC"/>
    <property type="match status" value="1"/>
</dbReference>
<dbReference type="InterPro" id="IPR037923">
    <property type="entry name" value="HTH-like"/>
</dbReference>
<evidence type="ECO:0000259" key="5">
    <source>
        <dbReference type="PROSITE" id="PS01124"/>
    </source>
</evidence>
<keyword evidence="7" id="KW-1185">Reference proteome</keyword>
<dbReference type="InterPro" id="IPR003313">
    <property type="entry name" value="AraC-bd"/>
</dbReference>
<dbReference type="GO" id="GO:0043565">
    <property type="term" value="F:sequence-specific DNA binding"/>
    <property type="evidence" value="ECO:0007669"/>
    <property type="project" value="InterPro"/>
</dbReference>
<evidence type="ECO:0000256" key="2">
    <source>
        <dbReference type="ARBA" id="ARBA00023125"/>
    </source>
</evidence>
<organism evidence="6 7">
    <name type="scientific">Pseudomonas duriflava</name>
    <dbReference type="NCBI Taxonomy" id="459528"/>
    <lineage>
        <taxon>Bacteria</taxon>
        <taxon>Pseudomonadati</taxon>
        <taxon>Pseudomonadota</taxon>
        <taxon>Gammaproteobacteria</taxon>
        <taxon>Pseudomonadales</taxon>
        <taxon>Pseudomonadaceae</taxon>
        <taxon>Pseudomonas</taxon>
    </lineage>
</organism>
<dbReference type="Proteomes" id="UP000316905">
    <property type="component" value="Unassembled WGS sequence"/>
</dbReference>
<dbReference type="SUPFAM" id="SSF46689">
    <property type="entry name" value="Homeodomain-like"/>
    <property type="match status" value="2"/>
</dbReference>
<protein>
    <submittedName>
        <fullName evidence="6">AraC-like DNA-binding protein</fullName>
    </submittedName>
</protein>
<dbReference type="GO" id="GO:0003700">
    <property type="term" value="F:DNA-binding transcription factor activity"/>
    <property type="evidence" value="ECO:0007669"/>
    <property type="project" value="InterPro"/>
</dbReference>
<keyword evidence="1" id="KW-0805">Transcription regulation</keyword>
<evidence type="ECO:0000313" key="6">
    <source>
        <dbReference type="EMBL" id="TWI49258.1"/>
    </source>
</evidence>
<dbReference type="Gene3D" id="1.10.10.60">
    <property type="entry name" value="Homeodomain-like"/>
    <property type="match status" value="1"/>
</dbReference>
<feature type="domain" description="HTH araC/xylS-type" evidence="5">
    <location>
        <begin position="169"/>
        <end position="266"/>
    </location>
</feature>
<dbReference type="PANTHER" id="PTHR46796">
    <property type="entry name" value="HTH-TYPE TRANSCRIPTIONAL ACTIVATOR RHAS-RELATED"/>
    <property type="match status" value="1"/>
</dbReference>
<keyword evidence="2 6" id="KW-0238">DNA-binding</keyword>
<dbReference type="AlphaFoldDB" id="A0A562PXZ1"/>
<keyword evidence="3" id="KW-0804">Transcription</keyword>
<gene>
    <name evidence="6" type="ORF">IQ22_04060</name>
</gene>
<dbReference type="OrthoDB" id="9809338at2"/>
<comment type="caution">
    <text evidence="6">The sequence shown here is derived from an EMBL/GenBank/DDBJ whole genome shotgun (WGS) entry which is preliminary data.</text>
</comment>
<name>A0A562PXZ1_9PSED</name>
<dbReference type="PANTHER" id="PTHR46796:SF2">
    <property type="entry name" value="TRANSCRIPTIONAL REGULATORY PROTEIN"/>
    <property type="match status" value="1"/>
</dbReference>
<proteinExistence type="predicted"/>
<dbReference type="Pfam" id="PF12833">
    <property type="entry name" value="HTH_18"/>
    <property type="match status" value="1"/>
</dbReference>
<dbReference type="InterPro" id="IPR018060">
    <property type="entry name" value="HTH_AraC"/>
</dbReference>
<sequence>MLELPSSQNWVKHASPSSCVERIEAFFSAHAFDPHRHDTYAIGRTLAGVQSFSYRGASKHSHPGVTMVLHPDEVHDGHAGSESGFHYRMLYVPPALVQQVLKGAPLPFLKEGLSQDPRLAAVTNALLYTPDPKLDPLAEEDALYNLITVLAEVSGQRQTKTSQDFMAAARAREYIDDNLDRAITLDELAWCANRDKWSLSRDFRMYFGTSPHRYLTMRRLDRVKSQVYAGKTLIEASLDAGFFDQSHMTRHFKNAFGLSPSRWWRGLAQSGI</sequence>
<dbReference type="SMART" id="SM00342">
    <property type="entry name" value="HTH_ARAC"/>
    <property type="match status" value="1"/>
</dbReference>
<dbReference type="RefSeq" id="WP_145145210.1">
    <property type="nucleotide sequence ID" value="NZ_VLKY01000018.1"/>
</dbReference>
<dbReference type="InterPro" id="IPR009057">
    <property type="entry name" value="Homeodomain-like_sf"/>
</dbReference>
<dbReference type="PROSITE" id="PS01124">
    <property type="entry name" value="HTH_ARAC_FAMILY_2"/>
    <property type="match status" value="1"/>
</dbReference>
<dbReference type="InterPro" id="IPR050204">
    <property type="entry name" value="AraC_XylS_family_regulators"/>
</dbReference>
<dbReference type="EMBL" id="VLKY01000018">
    <property type="protein sequence ID" value="TWI49258.1"/>
    <property type="molecule type" value="Genomic_DNA"/>
</dbReference>
<reference evidence="6 7" key="1">
    <citation type="journal article" date="2015" name="Stand. Genomic Sci.">
        <title>Genomic Encyclopedia of Bacterial and Archaeal Type Strains, Phase III: the genomes of soil and plant-associated and newly described type strains.</title>
        <authorList>
            <person name="Whitman W.B."/>
            <person name="Woyke T."/>
            <person name="Klenk H.P."/>
            <person name="Zhou Y."/>
            <person name="Lilburn T.G."/>
            <person name="Beck B.J."/>
            <person name="De Vos P."/>
            <person name="Vandamme P."/>
            <person name="Eisen J.A."/>
            <person name="Garrity G."/>
            <person name="Hugenholtz P."/>
            <person name="Kyrpides N.C."/>
        </authorList>
    </citation>
    <scope>NUCLEOTIDE SEQUENCE [LARGE SCALE GENOMIC DNA]</scope>
    <source>
        <strain evidence="6 7">CGMCC 1.6858</strain>
    </source>
</reference>
<comment type="function">
    <text evidence="4">Regulatory protein of the TOL plasmid xyl operons. XylS activates the xylXYZLTEGFJQKIH operon required for the degradation of toluene, m-xylene and p-xylene.</text>
</comment>
<evidence type="ECO:0000313" key="7">
    <source>
        <dbReference type="Proteomes" id="UP000316905"/>
    </source>
</evidence>
<evidence type="ECO:0000256" key="3">
    <source>
        <dbReference type="ARBA" id="ARBA00023163"/>
    </source>
</evidence>
<dbReference type="Pfam" id="PF02311">
    <property type="entry name" value="AraC_binding"/>
    <property type="match status" value="1"/>
</dbReference>